<evidence type="ECO:0000313" key="3">
    <source>
        <dbReference type="Proteomes" id="UP000507470"/>
    </source>
</evidence>
<feature type="domain" description="Mutator-like transposase" evidence="1">
    <location>
        <begin position="7"/>
        <end position="152"/>
    </location>
</feature>
<gene>
    <name evidence="2" type="ORF">MCOR_4667</name>
</gene>
<protein>
    <recommendedName>
        <fullName evidence="1">Mutator-like transposase domain-containing protein</fullName>
    </recommendedName>
</protein>
<reference evidence="2 3" key="1">
    <citation type="submission" date="2020-06" db="EMBL/GenBank/DDBJ databases">
        <authorList>
            <person name="Li R."/>
            <person name="Bekaert M."/>
        </authorList>
    </citation>
    <scope>NUCLEOTIDE SEQUENCE [LARGE SCALE GENOMIC DNA]</scope>
    <source>
        <strain evidence="3">wild</strain>
    </source>
</reference>
<name>A0A6J8A7X6_MYTCO</name>
<dbReference type="InterPro" id="IPR049012">
    <property type="entry name" value="Mutator_transp_dom"/>
</dbReference>
<sequence length="218" mass="24265">MHLSNALGVRPMGVSGMMFIQCTQCGTINKLKLGKTHRPPDSKKKTGVGIFNVNTKLAAGIGETQFNNLLSTINVHCIDHKSLKRRENEIGPIIEQNAKTFENNFLLEEAIGSLFIGEHSATGDADREENRLDNGISDSTDTCWQKKGSGNHKIVCLVNEAAGMSPGNETVKRAGKLNIRRDRKSVKSKTKEWKTNRIKLKQKRLAKNVSKEKKRKNI</sequence>
<accession>A0A6J8A7X6</accession>
<keyword evidence="3" id="KW-1185">Reference proteome</keyword>
<dbReference type="Proteomes" id="UP000507470">
    <property type="component" value="Unassembled WGS sequence"/>
</dbReference>
<dbReference type="AlphaFoldDB" id="A0A6J8A7X6"/>
<dbReference type="OrthoDB" id="7698403at2759"/>
<organism evidence="2 3">
    <name type="scientific">Mytilus coruscus</name>
    <name type="common">Sea mussel</name>
    <dbReference type="NCBI Taxonomy" id="42192"/>
    <lineage>
        <taxon>Eukaryota</taxon>
        <taxon>Metazoa</taxon>
        <taxon>Spiralia</taxon>
        <taxon>Lophotrochozoa</taxon>
        <taxon>Mollusca</taxon>
        <taxon>Bivalvia</taxon>
        <taxon>Autobranchia</taxon>
        <taxon>Pteriomorphia</taxon>
        <taxon>Mytilida</taxon>
        <taxon>Mytiloidea</taxon>
        <taxon>Mytilidae</taxon>
        <taxon>Mytilinae</taxon>
        <taxon>Mytilus</taxon>
    </lineage>
</organism>
<dbReference type="EMBL" id="CACVKT020000787">
    <property type="protein sequence ID" value="CAC5363133.1"/>
    <property type="molecule type" value="Genomic_DNA"/>
</dbReference>
<proteinExistence type="predicted"/>
<evidence type="ECO:0000313" key="2">
    <source>
        <dbReference type="EMBL" id="CAC5363133.1"/>
    </source>
</evidence>
<dbReference type="Pfam" id="PF20700">
    <property type="entry name" value="Mutator"/>
    <property type="match status" value="1"/>
</dbReference>
<evidence type="ECO:0000259" key="1">
    <source>
        <dbReference type="Pfam" id="PF20700"/>
    </source>
</evidence>